<dbReference type="Proteomes" id="UP000008148">
    <property type="component" value="Chromosome"/>
</dbReference>
<evidence type="ECO:0000256" key="1">
    <source>
        <dbReference type="SAM" id="MobiDB-lite"/>
    </source>
</evidence>
<gene>
    <name evidence="2" type="ordered locus">CKO_03477</name>
</gene>
<reference evidence="2 3" key="1">
    <citation type="submission" date="2007-08" db="EMBL/GenBank/DDBJ databases">
        <authorList>
            <consortium name="The Citrobacter koseri Genome Sequencing Project"/>
            <person name="McClelland M."/>
            <person name="Sanderson E.K."/>
            <person name="Porwollik S."/>
            <person name="Spieth J."/>
            <person name="Clifton W.S."/>
            <person name="Latreille P."/>
            <person name="Courtney L."/>
            <person name="Wang C."/>
            <person name="Pepin K."/>
            <person name="Bhonagiri V."/>
            <person name="Nash W."/>
            <person name="Johnson M."/>
            <person name="Thiruvilangam P."/>
            <person name="Wilson R."/>
        </authorList>
    </citation>
    <scope>NUCLEOTIDE SEQUENCE [LARGE SCALE GENOMIC DNA]</scope>
    <source>
        <strain evidence="3">ATCC BAA-895 / CDC 4225-83 / SGSC4696</strain>
    </source>
</reference>
<accession>A8AM44</accession>
<protein>
    <submittedName>
        <fullName evidence="2">Uncharacterized protein</fullName>
    </submittedName>
</protein>
<dbReference type="HOGENOM" id="CLU_2732733_0_0_6"/>
<keyword evidence="3" id="KW-1185">Reference proteome</keyword>
<evidence type="ECO:0000313" key="3">
    <source>
        <dbReference type="Proteomes" id="UP000008148"/>
    </source>
</evidence>
<dbReference type="EMBL" id="CP000822">
    <property type="protein sequence ID" value="ABV14557.1"/>
    <property type="molecule type" value="Genomic_DNA"/>
</dbReference>
<sequence length="71" mass="7421">MDLSANSAATVSAIHPTQQPPRRLAGKRGGCLDPPAHPPHPRCLNAGGKLCALHTCSTADFTVPALPENRK</sequence>
<dbReference type="AlphaFoldDB" id="A8AM44"/>
<name>A8AM44_CITK8</name>
<proteinExistence type="predicted"/>
<feature type="region of interest" description="Disordered" evidence="1">
    <location>
        <begin position="1"/>
        <end position="33"/>
    </location>
</feature>
<feature type="compositionally biased region" description="Polar residues" evidence="1">
    <location>
        <begin position="1"/>
        <end position="10"/>
    </location>
</feature>
<dbReference type="STRING" id="290338.CKO_03477"/>
<dbReference type="KEGG" id="cko:CKO_03477"/>
<evidence type="ECO:0000313" key="2">
    <source>
        <dbReference type="EMBL" id="ABV14557.1"/>
    </source>
</evidence>
<organism evidence="2 3">
    <name type="scientific">Citrobacter koseri (strain ATCC BAA-895 / CDC 4225-83 / SGSC4696)</name>
    <dbReference type="NCBI Taxonomy" id="290338"/>
    <lineage>
        <taxon>Bacteria</taxon>
        <taxon>Pseudomonadati</taxon>
        <taxon>Pseudomonadota</taxon>
        <taxon>Gammaproteobacteria</taxon>
        <taxon>Enterobacterales</taxon>
        <taxon>Enterobacteriaceae</taxon>
        <taxon>Citrobacter</taxon>
    </lineage>
</organism>